<dbReference type="EMBL" id="QGKW02001940">
    <property type="protein sequence ID" value="KAF2559232.1"/>
    <property type="molecule type" value="Genomic_DNA"/>
</dbReference>
<proteinExistence type="predicted"/>
<organism evidence="1 2">
    <name type="scientific">Brassica cretica</name>
    <name type="common">Mustard</name>
    <dbReference type="NCBI Taxonomy" id="69181"/>
    <lineage>
        <taxon>Eukaryota</taxon>
        <taxon>Viridiplantae</taxon>
        <taxon>Streptophyta</taxon>
        <taxon>Embryophyta</taxon>
        <taxon>Tracheophyta</taxon>
        <taxon>Spermatophyta</taxon>
        <taxon>Magnoliopsida</taxon>
        <taxon>eudicotyledons</taxon>
        <taxon>Gunneridae</taxon>
        <taxon>Pentapetalae</taxon>
        <taxon>rosids</taxon>
        <taxon>malvids</taxon>
        <taxon>Brassicales</taxon>
        <taxon>Brassicaceae</taxon>
        <taxon>Brassiceae</taxon>
        <taxon>Brassica</taxon>
    </lineage>
</organism>
<dbReference type="Proteomes" id="UP000712281">
    <property type="component" value="Unassembled WGS sequence"/>
</dbReference>
<dbReference type="AlphaFoldDB" id="A0A8S9HR52"/>
<accession>A0A8S9HR52</accession>
<evidence type="ECO:0000313" key="2">
    <source>
        <dbReference type="Proteomes" id="UP000712281"/>
    </source>
</evidence>
<sequence length="171" mass="18865">MLLVRACGAETFVPWMLLERAGVQRQTVLATLRIIYPYEEMRGHPIPHGVTPLLLTPPIPSPYSQAGPPRDRSQELQVRFLGYKPSITAISDTSLTSPNTHFVLTLGYPRTLGARMLDILVQMRFHPTAEHFPPLLGFDSILTGAIEPAVTVAVLSRPSAPLSFTRRSQGP</sequence>
<comment type="caution">
    <text evidence="1">The sequence shown here is derived from an EMBL/GenBank/DDBJ whole genome shotgun (WGS) entry which is preliminary data.</text>
</comment>
<evidence type="ECO:0000313" key="1">
    <source>
        <dbReference type="EMBL" id="KAF2559232.1"/>
    </source>
</evidence>
<protein>
    <submittedName>
        <fullName evidence="1">Uncharacterized protein</fullName>
    </submittedName>
</protein>
<name>A0A8S9HR52_BRACR</name>
<gene>
    <name evidence="1" type="ORF">F2Q68_00016370</name>
</gene>
<reference evidence="1" key="1">
    <citation type="submission" date="2019-12" db="EMBL/GenBank/DDBJ databases">
        <title>Genome sequencing and annotation of Brassica cretica.</title>
        <authorList>
            <person name="Studholme D.J."/>
            <person name="Sarris P.F."/>
        </authorList>
    </citation>
    <scope>NUCLEOTIDE SEQUENCE</scope>
    <source>
        <strain evidence="1">PFS-001/15</strain>
        <tissue evidence="1">Leaf</tissue>
    </source>
</reference>